<sequence length="68" mass="7203">MASFIVACVVQTKQTPVLVNLYEHHGQPPVMQAASFGTSRAQHHAGHNLGLDISQAERASAYDTSGAV</sequence>
<reference evidence="1" key="1">
    <citation type="submission" date="2023-09" db="EMBL/GenBank/DDBJ databases">
        <authorList>
            <consortium name="CW5 consortium"/>
            <person name="Lu C.-W."/>
        </authorList>
    </citation>
    <scope>NUCLEOTIDE SEQUENCE</scope>
    <source>
        <strain evidence="1">KPS</strain>
    </source>
</reference>
<accession>A0ABY9R6I3</accession>
<dbReference type="RefSeq" id="WP_309542610.1">
    <property type="nucleotide sequence ID" value="NZ_CP133659.1"/>
</dbReference>
<evidence type="ECO:0000313" key="2">
    <source>
        <dbReference type="Proteomes" id="UP001180616"/>
    </source>
</evidence>
<proteinExistence type="predicted"/>
<keyword evidence="2" id="KW-1185">Reference proteome</keyword>
<name>A0ABY9R6I3_9BACT</name>
<dbReference type="EMBL" id="CP133659">
    <property type="protein sequence ID" value="WMW66747.1"/>
    <property type="molecule type" value="Genomic_DNA"/>
</dbReference>
<gene>
    <name evidence="1" type="ORF">KPS_001359</name>
</gene>
<evidence type="ECO:0000313" key="1">
    <source>
        <dbReference type="EMBL" id="WMW66747.1"/>
    </source>
</evidence>
<protein>
    <submittedName>
        <fullName evidence="1">Uncharacterized protein</fullName>
    </submittedName>
</protein>
<organism evidence="1 2">
    <name type="scientific">Nitratidesulfovibrio liaohensis</name>
    <dbReference type="NCBI Taxonomy" id="2604158"/>
    <lineage>
        <taxon>Bacteria</taxon>
        <taxon>Pseudomonadati</taxon>
        <taxon>Thermodesulfobacteriota</taxon>
        <taxon>Desulfovibrionia</taxon>
        <taxon>Desulfovibrionales</taxon>
        <taxon>Desulfovibrionaceae</taxon>
        <taxon>Nitratidesulfovibrio</taxon>
    </lineage>
</organism>
<dbReference type="Proteomes" id="UP001180616">
    <property type="component" value="Chromosome"/>
</dbReference>